<protein>
    <submittedName>
        <fullName evidence="2">Uncharacterized protein</fullName>
    </submittedName>
</protein>
<keyword evidence="3" id="KW-1185">Reference proteome</keyword>
<accession>A0A2Z7C747</accession>
<dbReference type="EMBL" id="KV000563">
    <property type="protein sequence ID" value="KZV40105.1"/>
    <property type="molecule type" value="Genomic_DNA"/>
</dbReference>
<proteinExistence type="predicted"/>
<organism evidence="2 3">
    <name type="scientific">Dorcoceras hygrometricum</name>
    <dbReference type="NCBI Taxonomy" id="472368"/>
    <lineage>
        <taxon>Eukaryota</taxon>
        <taxon>Viridiplantae</taxon>
        <taxon>Streptophyta</taxon>
        <taxon>Embryophyta</taxon>
        <taxon>Tracheophyta</taxon>
        <taxon>Spermatophyta</taxon>
        <taxon>Magnoliopsida</taxon>
        <taxon>eudicotyledons</taxon>
        <taxon>Gunneridae</taxon>
        <taxon>Pentapetalae</taxon>
        <taxon>asterids</taxon>
        <taxon>lamiids</taxon>
        <taxon>Lamiales</taxon>
        <taxon>Gesneriaceae</taxon>
        <taxon>Didymocarpoideae</taxon>
        <taxon>Trichosporeae</taxon>
        <taxon>Loxocarpinae</taxon>
        <taxon>Dorcoceras</taxon>
    </lineage>
</organism>
<gene>
    <name evidence="2" type="ORF">F511_40694</name>
</gene>
<feature type="compositionally biased region" description="Basic and acidic residues" evidence="1">
    <location>
        <begin position="26"/>
        <end position="36"/>
    </location>
</feature>
<feature type="region of interest" description="Disordered" evidence="1">
    <location>
        <begin position="23"/>
        <end position="55"/>
    </location>
</feature>
<evidence type="ECO:0000256" key="1">
    <source>
        <dbReference type="SAM" id="MobiDB-lite"/>
    </source>
</evidence>
<name>A0A2Z7C747_9LAMI</name>
<reference evidence="2 3" key="1">
    <citation type="journal article" date="2015" name="Proc. Natl. Acad. Sci. U.S.A.">
        <title>The resurrection genome of Boea hygrometrica: A blueprint for survival of dehydration.</title>
        <authorList>
            <person name="Xiao L."/>
            <person name="Yang G."/>
            <person name="Zhang L."/>
            <person name="Yang X."/>
            <person name="Zhao S."/>
            <person name="Ji Z."/>
            <person name="Zhou Q."/>
            <person name="Hu M."/>
            <person name="Wang Y."/>
            <person name="Chen M."/>
            <person name="Xu Y."/>
            <person name="Jin H."/>
            <person name="Xiao X."/>
            <person name="Hu G."/>
            <person name="Bao F."/>
            <person name="Hu Y."/>
            <person name="Wan P."/>
            <person name="Li L."/>
            <person name="Deng X."/>
            <person name="Kuang T."/>
            <person name="Xiang C."/>
            <person name="Zhu J.K."/>
            <person name="Oliver M.J."/>
            <person name="He Y."/>
        </authorList>
    </citation>
    <scope>NUCLEOTIDE SEQUENCE [LARGE SCALE GENOMIC DNA]</scope>
    <source>
        <strain evidence="3">cv. XS01</strain>
    </source>
</reference>
<dbReference type="AlphaFoldDB" id="A0A2Z7C747"/>
<evidence type="ECO:0000313" key="2">
    <source>
        <dbReference type="EMBL" id="KZV40105.1"/>
    </source>
</evidence>
<sequence length="55" mass="6247">MLDCRLLKDPVPRSQPLRYLMSGAQKRAESDRRCQEVARTMSGSWKASRGEGAHE</sequence>
<dbReference type="Proteomes" id="UP000250235">
    <property type="component" value="Unassembled WGS sequence"/>
</dbReference>
<evidence type="ECO:0000313" key="3">
    <source>
        <dbReference type="Proteomes" id="UP000250235"/>
    </source>
</evidence>